<dbReference type="SMART" id="SM00387">
    <property type="entry name" value="HATPase_c"/>
    <property type="match status" value="1"/>
</dbReference>
<dbReference type="SUPFAM" id="SSF48452">
    <property type="entry name" value="TPR-like"/>
    <property type="match status" value="1"/>
</dbReference>
<dbReference type="InterPro" id="IPR005467">
    <property type="entry name" value="His_kinase_dom"/>
</dbReference>
<feature type="domain" description="Histidine kinase" evidence="10">
    <location>
        <begin position="373"/>
        <end position="561"/>
    </location>
</feature>
<dbReference type="InterPro" id="IPR003594">
    <property type="entry name" value="HATPase_dom"/>
</dbReference>
<proteinExistence type="predicted"/>
<dbReference type="RefSeq" id="WP_138723817.1">
    <property type="nucleotide sequence ID" value="NZ_SSHJ02000007.1"/>
</dbReference>
<dbReference type="PANTHER" id="PTHR24421:SF10">
    <property type="entry name" value="NITRATE_NITRITE SENSOR PROTEIN NARQ"/>
    <property type="match status" value="1"/>
</dbReference>
<accession>A0ABW9JC80</accession>
<dbReference type="InterPro" id="IPR011990">
    <property type="entry name" value="TPR-like_helical_dom_sf"/>
</dbReference>
<dbReference type="EMBL" id="SSHJ02000007">
    <property type="protein sequence ID" value="MFN0256731.1"/>
    <property type="molecule type" value="Genomic_DNA"/>
</dbReference>
<feature type="transmembrane region" description="Helical" evidence="9">
    <location>
        <begin position="326"/>
        <end position="346"/>
    </location>
</feature>
<dbReference type="EC" id="2.7.13.3" evidence="2"/>
<evidence type="ECO:0000256" key="7">
    <source>
        <dbReference type="ARBA" id="ARBA00022840"/>
    </source>
</evidence>
<organism evidence="11 12">
    <name type="scientific">Pedobacter ureilyticus</name>
    <dbReference type="NCBI Taxonomy" id="1393051"/>
    <lineage>
        <taxon>Bacteria</taxon>
        <taxon>Pseudomonadati</taxon>
        <taxon>Bacteroidota</taxon>
        <taxon>Sphingobacteriia</taxon>
        <taxon>Sphingobacteriales</taxon>
        <taxon>Sphingobacteriaceae</taxon>
        <taxon>Pedobacter</taxon>
    </lineage>
</organism>
<dbReference type="Gene3D" id="3.30.565.10">
    <property type="entry name" value="Histidine kinase-like ATPase, C-terminal domain"/>
    <property type="match status" value="1"/>
</dbReference>
<keyword evidence="12" id="KW-1185">Reference proteome</keyword>
<evidence type="ECO:0000256" key="2">
    <source>
        <dbReference type="ARBA" id="ARBA00012438"/>
    </source>
</evidence>
<evidence type="ECO:0000256" key="3">
    <source>
        <dbReference type="ARBA" id="ARBA00022553"/>
    </source>
</evidence>
<dbReference type="InterPro" id="IPR050482">
    <property type="entry name" value="Sensor_HK_TwoCompSys"/>
</dbReference>
<dbReference type="Gene3D" id="1.20.5.1930">
    <property type="match status" value="1"/>
</dbReference>
<dbReference type="PROSITE" id="PS50109">
    <property type="entry name" value="HIS_KIN"/>
    <property type="match status" value="1"/>
</dbReference>
<dbReference type="Pfam" id="PF02518">
    <property type="entry name" value="HATPase_c"/>
    <property type="match status" value="1"/>
</dbReference>
<dbReference type="InterPro" id="IPR036890">
    <property type="entry name" value="HATPase_C_sf"/>
</dbReference>
<keyword evidence="9" id="KW-0812">Transmembrane</keyword>
<name>A0ABW9JC80_9SPHI</name>
<keyword evidence="8" id="KW-0902">Two-component regulatory system</keyword>
<sequence length="561" mass="64326">MKKTIKEKLAQKEDKELRFFLELIEFTNEVDRNTTVADIFYDQIDKKYKAFPNIQAMCYQTMGYYYFLVAVNYEKAFSAYLKLEKLLEIYPAEVITNYANYCGEISSANYKFKDYKKAIELGKRGVKYADDKWDFYNTIGLCFMEQHEIDSAIHYLQKAANVAVIKNKPNIYRTISLGNIGHGYYQKNQYEKAKPLLLIDLNEASGTGDWGLASGAEIPLADIYLAERNWKAANDLLDSARKHINHSQQFSRLEKFFPVLSRFYQLTGKQKLALAYRDSTIKAIKRNDSVFNSLLVMRVQQRTDLEKLLEERSKLESYKKVSQIRIIALTVLFIVLLVVILIIRYYRGRLEKDRKQIAELNRIMELRQKLSADMHDDIGSTLSSISLYTHSLLMQPQADTQRSTLEKIKRNAQNVQESIADIIWSVNPNMDAMEQVVARMRAFGADMTEHAGMGFQFRTVEEVSSLALSMTMRKNLYLIYKEAINNAVKYSSCTEIKVSIKQDKGFFSMQVTDNGGGFDVAAKREGNGLSNMSRRAKEVGADINITSSKEKGTAVTLLIPL</sequence>
<evidence type="ECO:0000313" key="11">
    <source>
        <dbReference type="EMBL" id="MFN0256731.1"/>
    </source>
</evidence>
<evidence type="ECO:0000256" key="4">
    <source>
        <dbReference type="ARBA" id="ARBA00022679"/>
    </source>
</evidence>
<keyword evidence="5" id="KW-0547">Nucleotide-binding</keyword>
<evidence type="ECO:0000256" key="1">
    <source>
        <dbReference type="ARBA" id="ARBA00000085"/>
    </source>
</evidence>
<dbReference type="SUPFAM" id="SSF55874">
    <property type="entry name" value="ATPase domain of HSP90 chaperone/DNA topoisomerase II/histidine kinase"/>
    <property type="match status" value="1"/>
</dbReference>
<keyword evidence="9" id="KW-1133">Transmembrane helix</keyword>
<keyword evidence="9" id="KW-0472">Membrane</keyword>
<protein>
    <recommendedName>
        <fullName evidence="2">histidine kinase</fullName>
        <ecNumber evidence="2">2.7.13.3</ecNumber>
    </recommendedName>
</protein>
<gene>
    <name evidence="11" type="ORF">E6A44_014170</name>
</gene>
<dbReference type="InterPro" id="IPR011712">
    <property type="entry name" value="Sig_transdc_His_kin_sub3_dim/P"/>
</dbReference>
<keyword evidence="6" id="KW-0418">Kinase</keyword>
<dbReference type="Gene3D" id="1.25.40.10">
    <property type="entry name" value="Tetratricopeptide repeat domain"/>
    <property type="match status" value="1"/>
</dbReference>
<keyword evidence="7 11" id="KW-0067">ATP-binding</keyword>
<comment type="catalytic activity">
    <reaction evidence="1">
        <text>ATP + protein L-histidine = ADP + protein N-phospho-L-histidine.</text>
        <dbReference type="EC" id="2.7.13.3"/>
    </reaction>
</comment>
<dbReference type="Pfam" id="PF07730">
    <property type="entry name" value="HisKA_3"/>
    <property type="match status" value="1"/>
</dbReference>
<dbReference type="CDD" id="cd16917">
    <property type="entry name" value="HATPase_UhpB-NarQ-NarX-like"/>
    <property type="match status" value="1"/>
</dbReference>
<evidence type="ECO:0000256" key="9">
    <source>
        <dbReference type="SAM" id="Phobius"/>
    </source>
</evidence>
<keyword evidence="4" id="KW-0808">Transferase</keyword>
<keyword evidence="3" id="KW-0597">Phosphoprotein</keyword>
<evidence type="ECO:0000256" key="6">
    <source>
        <dbReference type="ARBA" id="ARBA00022777"/>
    </source>
</evidence>
<dbReference type="GO" id="GO:0005524">
    <property type="term" value="F:ATP binding"/>
    <property type="evidence" value="ECO:0007669"/>
    <property type="project" value="UniProtKB-KW"/>
</dbReference>
<reference evidence="11 12" key="1">
    <citation type="submission" date="2024-12" db="EMBL/GenBank/DDBJ databases">
        <authorList>
            <person name="Hu S."/>
        </authorList>
    </citation>
    <scope>NUCLEOTIDE SEQUENCE [LARGE SCALE GENOMIC DNA]</scope>
    <source>
        <strain evidence="11 12">THG-T11</strain>
    </source>
</reference>
<dbReference type="Proteomes" id="UP001517247">
    <property type="component" value="Unassembled WGS sequence"/>
</dbReference>
<evidence type="ECO:0000256" key="8">
    <source>
        <dbReference type="ARBA" id="ARBA00023012"/>
    </source>
</evidence>
<dbReference type="PANTHER" id="PTHR24421">
    <property type="entry name" value="NITRATE/NITRITE SENSOR PROTEIN NARX-RELATED"/>
    <property type="match status" value="1"/>
</dbReference>
<evidence type="ECO:0000259" key="10">
    <source>
        <dbReference type="PROSITE" id="PS50109"/>
    </source>
</evidence>
<evidence type="ECO:0000313" key="12">
    <source>
        <dbReference type="Proteomes" id="UP001517247"/>
    </source>
</evidence>
<evidence type="ECO:0000256" key="5">
    <source>
        <dbReference type="ARBA" id="ARBA00022741"/>
    </source>
</evidence>
<comment type="caution">
    <text evidence="11">The sequence shown here is derived from an EMBL/GenBank/DDBJ whole genome shotgun (WGS) entry which is preliminary data.</text>
</comment>